<dbReference type="CDD" id="cd11843">
    <property type="entry name" value="SH3_PACSIN"/>
    <property type="match status" value="1"/>
</dbReference>
<dbReference type="CDD" id="cd07655">
    <property type="entry name" value="F-BAR_PACSIN"/>
    <property type="match status" value="1"/>
</dbReference>
<evidence type="ECO:0000313" key="7">
    <source>
        <dbReference type="EMBL" id="UYV60504.1"/>
    </source>
</evidence>
<evidence type="ECO:0000256" key="1">
    <source>
        <dbReference type="ARBA" id="ARBA00022443"/>
    </source>
</evidence>
<feature type="compositionally biased region" description="Basic and acidic residues" evidence="4">
    <location>
        <begin position="334"/>
        <end position="352"/>
    </location>
</feature>
<feature type="region of interest" description="Disordered" evidence="4">
    <location>
        <begin position="334"/>
        <end position="393"/>
    </location>
</feature>
<dbReference type="SUPFAM" id="SSF103657">
    <property type="entry name" value="BAR/IMD domain-like"/>
    <property type="match status" value="1"/>
</dbReference>
<dbReference type="SUPFAM" id="SSF50044">
    <property type="entry name" value="SH3-domain"/>
    <property type="match status" value="1"/>
</dbReference>
<evidence type="ECO:0000256" key="4">
    <source>
        <dbReference type="SAM" id="MobiDB-lite"/>
    </source>
</evidence>
<dbReference type="EMBL" id="CP092863">
    <property type="protein sequence ID" value="UYV60504.1"/>
    <property type="molecule type" value="Genomic_DNA"/>
</dbReference>
<dbReference type="SMART" id="SM00055">
    <property type="entry name" value="FCH"/>
    <property type="match status" value="1"/>
</dbReference>
<evidence type="ECO:0000313" key="8">
    <source>
        <dbReference type="Proteomes" id="UP001235939"/>
    </source>
</evidence>
<dbReference type="SMART" id="SM00326">
    <property type="entry name" value="SH3"/>
    <property type="match status" value="1"/>
</dbReference>
<dbReference type="Gene3D" id="1.20.1270.60">
    <property type="entry name" value="Arfaptin homology (AH) domain/BAR domain"/>
    <property type="match status" value="1"/>
</dbReference>
<dbReference type="InterPro" id="IPR036028">
    <property type="entry name" value="SH3-like_dom_sf"/>
</dbReference>
<dbReference type="PROSITE" id="PS51741">
    <property type="entry name" value="F_BAR"/>
    <property type="match status" value="1"/>
</dbReference>
<keyword evidence="8" id="KW-1185">Reference proteome</keyword>
<keyword evidence="3" id="KW-0175">Coiled coil</keyword>
<name>A0ABY6JWY5_9ARAC</name>
<evidence type="ECO:0000259" key="6">
    <source>
        <dbReference type="PROSITE" id="PS51741"/>
    </source>
</evidence>
<dbReference type="PANTHER" id="PTHR23065:SF11">
    <property type="entry name" value="SYNDAPIN, ISOFORM C"/>
    <property type="match status" value="1"/>
</dbReference>
<dbReference type="InterPro" id="IPR031160">
    <property type="entry name" value="F_BAR_dom"/>
</dbReference>
<accession>A0ABY6JWY5</accession>
<evidence type="ECO:0000256" key="3">
    <source>
        <dbReference type="PROSITE-ProRule" id="PRU01077"/>
    </source>
</evidence>
<evidence type="ECO:0000256" key="2">
    <source>
        <dbReference type="PROSITE-ProRule" id="PRU00192"/>
    </source>
</evidence>
<dbReference type="Pfam" id="PF00611">
    <property type="entry name" value="FCH"/>
    <property type="match status" value="1"/>
</dbReference>
<dbReference type="PANTHER" id="PTHR23065">
    <property type="entry name" value="PROLINE-SERINE-THREONINE PHOSPHATASE INTERACTING PROTEIN 1"/>
    <property type="match status" value="1"/>
</dbReference>
<gene>
    <name evidence="7" type="ORF">LAZ67_1001347</name>
</gene>
<reference evidence="7 8" key="1">
    <citation type="submission" date="2022-01" db="EMBL/GenBank/DDBJ databases">
        <title>A chromosomal length assembly of Cordylochernes scorpioides.</title>
        <authorList>
            <person name="Zeh D."/>
            <person name="Zeh J."/>
        </authorList>
    </citation>
    <scope>NUCLEOTIDE SEQUENCE [LARGE SCALE GENOMIC DNA]</scope>
    <source>
        <strain evidence="7">IN4F17</strain>
        <tissue evidence="7">Whole Body</tissue>
    </source>
</reference>
<dbReference type="InterPro" id="IPR001452">
    <property type="entry name" value="SH3_domain"/>
</dbReference>
<protein>
    <submittedName>
        <fullName evidence="7">PACSIN3</fullName>
    </submittedName>
</protein>
<feature type="domain" description="F-BAR" evidence="6">
    <location>
        <begin position="10"/>
        <end position="280"/>
    </location>
</feature>
<dbReference type="InterPro" id="IPR001060">
    <property type="entry name" value="FCH_dom"/>
</dbReference>
<sequence>MSHHSDDAVLGSSSNSFWEPGNYKRTTRRIDDGFKLCNDLVQLIQERAEIEKAYGKSLKGWSRKWNDLIEKGPEYGTTEAAWKGVLSEADRVCDMHLRVRDRLINEVVTNIKQWQKDNFHKSVIHLKEKKEMDDAFKKAQKTWAKMLDKVNKHKADYHTACKNEKTASNLERNANGDTSFSPDQVKKLQDRVCRCKEEVQRSKERYEVSLREINDYNAKYMEDMKVVFDKCQDLEEKRLLFFKEMLFGIHSSLNISTDPDLPNIYEDFRLTIQNADASKDLKWWSNNHGFGMAMNWPQFEDYSEEFRDIAGRSKKGTLPESGIMLVNQQRFSDDLPKYNPEVHSDSKKEKKSGTGSEPITPVHNELKMNGKKVHNNGTAPQNGGGQSDEEDWEENNTLLVDTGEPGVPVRALYDYVGQEADELSFKQGEMFDKLEDEDDQGWCKGRKDGRVGLYPANYVEVIQG</sequence>
<dbReference type="InterPro" id="IPR027267">
    <property type="entry name" value="AH/BAR_dom_sf"/>
</dbReference>
<dbReference type="Pfam" id="PF00018">
    <property type="entry name" value="SH3_1"/>
    <property type="match status" value="1"/>
</dbReference>
<dbReference type="PROSITE" id="PS50002">
    <property type="entry name" value="SH3"/>
    <property type="match status" value="1"/>
</dbReference>
<proteinExistence type="predicted"/>
<feature type="domain" description="SH3" evidence="5">
    <location>
        <begin position="404"/>
        <end position="464"/>
    </location>
</feature>
<dbReference type="PRINTS" id="PR00452">
    <property type="entry name" value="SH3DOMAIN"/>
</dbReference>
<keyword evidence="1 2" id="KW-0728">SH3 domain</keyword>
<dbReference type="Gene3D" id="2.30.30.40">
    <property type="entry name" value="SH3 Domains"/>
    <property type="match status" value="1"/>
</dbReference>
<organism evidence="7 8">
    <name type="scientific">Cordylochernes scorpioides</name>
    <dbReference type="NCBI Taxonomy" id="51811"/>
    <lineage>
        <taxon>Eukaryota</taxon>
        <taxon>Metazoa</taxon>
        <taxon>Ecdysozoa</taxon>
        <taxon>Arthropoda</taxon>
        <taxon>Chelicerata</taxon>
        <taxon>Arachnida</taxon>
        <taxon>Pseudoscorpiones</taxon>
        <taxon>Cheliferoidea</taxon>
        <taxon>Chernetidae</taxon>
        <taxon>Cordylochernes</taxon>
    </lineage>
</organism>
<evidence type="ECO:0000259" key="5">
    <source>
        <dbReference type="PROSITE" id="PS50002"/>
    </source>
</evidence>
<dbReference type="Proteomes" id="UP001235939">
    <property type="component" value="Chromosome 01"/>
</dbReference>